<dbReference type="PANTHER" id="PTHR12318">
    <property type="entry name" value="TESTOSTERONE-REGULATED PROTEIN RP2"/>
    <property type="match status" value="1"/>
</dbReference>
<dbReference type="PATRIC" id="fig|573060.9.peg.331"/>
<dbReference type="GO" id="GO:0046872">
    <property type="term" value="F:metal ion binding"/>
    <property type="evidence" value="ECO:0007669"/>
    <property type="project" value="UniProtKB-KW"/>
</dbReference>
<evidence type="ECO:0000256" key="3">
    <source>
        <dbReference type="ARBA" id="ARBA00022723"/>
    </source>
</evidence>
<keyword evidence="8" id="KW-1185">Reference proteome</keyword>
<keyword evidence="5" id="KW-0460">Magnesium</keyword>
<comment type="caution">
    <text evidence="7">The sequence shown here is derived from an EMBL/GenBank/DDBJ whole genome shotgun (WGS) entry which is preliminary data.</text>
</comment>
<dbReference type="Proteomes" id="UP000003856">
    <property type="component" value="Unassembled WGS sequence"/>
</dbReference>
<proteinExistence type="predicted"/>
<organism evidence="7 8">
    <name type="scientific">Acidovorax delafieldii 2AN</name>
    <dbReference type="NCBI Taxonomy" id="573060"/>
    <lineage>
        <taxon>Bacteria</taxon>
        <taxon>Pseudomonadati</taxon>
        <taxon>Pseudomonadota</taxon>
        <taxon>Betaproteobacteria</taxon>
        <taxon>Burkholderiales</taxon>
        <taxon>Comamonadaceae</taxon>
        <taxon>Acidovorax</taxon>
    </lineage>
</organism>
<dbReference type="InterPro" id="IPR039121">
    <property type="entry name" value="NUDT19"/>
</dbReference>
<dbReference type="GO" id="GO:0016818">
    <property type="term" value="F:hydrolase activity, acting on acid anhydrides, in phosphorus-containing anhydrides"/>
    <property type="evidence" value="ECO:0007669"/>
    <property type="project" value="InterPro"/>
</dbReference>
<evidence type="ECO:0000313" key="7">
    <source>
        <dbReference type="EMBL" id="EER57847.1"/>
    </source>
</evidence>
<comment type="cofactor">
    <cofactor evidence="1">
        <name>Mn(2+)</name>
        <dbReference type="ChEBI" id="CHEBI:29035"/>
    </cofactor>
</comment>
<comment type="cofactor">
    <cofactor evidence="2">
        <name>Mg(2+)</name>
        <dbReference type="ChEBI" id="CHEBI:18420"/>
    </cofactor>
</comment>
<dbReference type="SUPFAM" id="SSF55811">
    <property type="entry name" value="Nudix"/>
    <property type="match status" value="1"/>
</dbReference>
<reference evidence="7 8" key="1">
    <citation type="submission" date="2009-05" db="EMBL/GenBank/DDBJ databases">
        <title>The draft genome of Acidovorax delafieldii 2AN.</title>
        <authorList>
            <consortium name="US DOE Joint Genome Institute (JGI-PGF)"/>
            <person name="Lucas S."/>
            <person name="Copeland A."/>
            <person name="Lapidus A."/>
            <person name="Glavina del Rio T."/>
            <person name="Tice H."/>
            <person name="Bruce D."/>
            <person name="Goodwin L."/>
            <person name="Pitluck S."/>
            <person name="Larimer F."/>
            <person name="Land M.L."/>
            <person name="Hauser L."/>
            <person name="Shelobolina E.S."/>
            <person name="Picardal F."/>
            <person name="Roden E."/>
            <person name="Emerson D."/>
        </authorList>
    </citation>
    <scope>NUCLEOTIDE SEQUENCE [LARGE SCALE GENOMIC DNA]</scope>
    <source>
        <strain evidence="7 8">2AN</strain>
    </source>
</reference>
<dbReference type="InterPro" id="IPR015797">
    <property type="entry name" value="NUDIX_hydrolase-like_dom_sf"/>
</dbReference>
<dbReference type="Gene3D" id="3.90.79.10">
    <property type="entry name" value="Nucleoside Triphosphate Pyrophosphohydrolase"/>
    <property type="match status" value="1"/>
</dbReference>
<dbReference type="PANTHER" id="PTHR12318:SF0">
    <property type="entry name" value="ACYL-COENZYME A DIPHOSPHATASE NUDT19"/>
    <property type="match status" value="1"/>
</dbReference>
<accession>C5TCF2</accession>
<name>C5TCF2_ACIDE</name>
<evidence type="ECO:0000256" key="1">
    <source>
        <dbReference type="ARBA" id="ARBA00001936"/>
    </source>
</evidence>
<evidence type="ECO:0000256" key="6">
    <source>
        <dbReference type="ARBA" id="ARBA00023211"/>
    </source>
</evidence>
<evidence type="ECO:0000256" key="4">
    <source>
        <dbReference type="ARBA" id="ARBA00022801"/>
    </source>
</evidence>
<keyword evidence="4 7" id="KW-0378">Hydrolase</keyword>
<keyword evidence="6" id="KW-0464">Manganese</keyword>
<evidence type="ECO:0000256" key="2">
    <source>
        <dbReference type="ARBA" id="ARBA00001946"/>
    </source>
</evidence>
<protein>
    <submittedName>
        <fullName evidence="7">NUDIX hydrolase</fullName>
    </submittedName>
</protein>
<dbReference type="AlphaFoldDB" id="C5TCF2"/>
<dbReference type="EMBL" id="ACQT01000448">
    <property type="protein sequence ID" value="EER57847.1"/>
    <property type="molecule type" value="Genomic_DNA"/>
</dbReference>
<sequence length="165" mass="18641">PFAEVLSALRLRLQTRHLTPWSRWITPLAPSMGTRRFDTRFFVAQAPAGQTARHDDEETTDSVWLAPRAALEQYRDGAIDLAPPQIMSLAHLARHASVASVLDAARRQPPPVILPEPFDHDGVRVICYPGDALHPVRERALPGPTRLHYRERRFTPEHGFEALFS</sequence>
<evidence type="ECO:0000256" key="5">
    <source>
        <dbReference type="ARBA" id="ARBA00022842"/>
    </source>
</evidence>
<feature type="non-terminal residue" evidence="7">
    <location>
        <position position="1"/>
    </location>
</feature>
<evidence type="ECO:0000313" key="8">
    <source>
        <dbReference type="Proteomes" id="UP000003856"/>
    </source>
</evidence>
<keyword evidence="3" id="KW-0479">Metal-binding</keyword>
<gene>
    <name evidence="7" type="ORF">AcdelDRAFT_4583</name>
</gene>